<keyword evidence="2" id="KW-1185">Reference proteome</keyword>
<dbReference type="OrthoDB" id="784889at2759"/>
<dbReference type="AlphaFoldDB" id="A0A8S0PMU8"/>
<sequence>MEVETIWETKFAIDLMAPPPLPSSTERDGLVCMVFDPKCTTQNVQKLPPFDLSQPRSKICTTHQYIALNIRYHQQLTEKALWSGAAAPTLCGAKTLNLNSMQQTEKLILGNLLRADYFPGGQNSTTKGDNGKDKSLEAVASLDKSKSRKHVLQQDPPQVPAAWPCFYLST</sequence>
<evidence type="ECO:0000313" key="2">
    <source>
        <dbReference type="Proteomes" id="UP000594638"/>
    </source>
</evidence>
<dbReference type="Gramene" id="OE9A010958T1">
    <property type="protein sequence ID" value="OE9A010958C1"/>
    <property type="gene ID" value="OE9A010958"/>
</dbReference>
<accession>A0A8S0PMU8</accession>
<dbReference type="GO" id="GO:0005634">
    <property type="term" value="C:nucleus"/>
    <property type="evidence" value="ECO:0007669"/>
    <property type="project" value="TreeGrafter"/>
</dbReference>
<dbReference type="PANTHER" id="PTHR34798">
    <property type="entry name" value="PROTEIN TIME FOR COFFEE"/>
    <property type="match status" value="1"/>
</dbReference>
<evidence type="ECO:0000313" key="1">
    <source>
        <dbReference type="EMBL" id="CAA2954142.1"/>
    </source>
</evidence>
<protein>
    <submittedName>
        <fullName evidence="1">Protein TIME FOR COFFEE</fullName>
    </submittedName>
</protein>
<gene>
    <name evidence="1" type="ORF">OLEA9_A010958</name>
</gene>
<proteinExistence type="predicted"/>
<dbReference type="EMBL" id="CACTIH010000107">
    <property type="protein sequence ID" value="CAA2954142.1"/>
    <property type="molecule type" value="Genomic_DNA"/>
</dbReference>
<comment type="caution">
    <text evidence="1">The sequence shown here is derived from an EMBL/GenBank/DDBJ whole genome shotgun (WGS) entry which is preliminary data.</text>
</comment>
<name>A0A8S0PMU8_OLEEU</name>
<reference evidence="1 2" key="1">
    <citation type="submission" date="2019-12" db="EMBL/GenBank/DDBJ databases">
        <authorList>
            <person name="Alioto T."/>
            <person name="Alioto T."/>
            <person name="Gomez Garrido J."/>
        </authorList>
    </citation>
    <scope>NUCLEOTIDE SEQUENCE [LARGE SCALE GENOMIC DNA]</scope>
</reference>
<dbReference type="InterPro" id="IPR039317">
    <property type="entry name" value="TIC"/>
</dbReference>
<dbReference type="PANTHER" id="PTHR34798:SF1">
    <property type="entry name" value="TIC-LIKE PROTEIN"/>
    <property type="match status" value="1"/>
</dbReference>
<dbReference type="Proteomes" id="UP000594638">
    <property type="component" value="Unassembled WGS sequence"/>
</dbReference>
<organism evidence="1 2">
    <name type="scientific">Olea europaea subsp. europaea</name>
    <dbReference type="NCBI Taxonomy" id="158383"/>
    <lineage>
        <taxon>Eukaryota</taxon>
        <taxon>Viridiplantae</taxon>
        <taxon>Streptophyta</taxon>
        <taxon>Embryophyta</taxon>
        <taxon>Tracheophyta</taxon>
        <taxon>Spermatophyta</taxon>
        <taxon>Magnoliopsida</taxon>
        <taxon>eudicotyledons</taxon>
        <taxon>Gunneridae</taxon>
        <taxon>Pentapetalae</taxon>
        <taxon>asterids</taxon>
        <taxon>lamiids</taxon>
        <taxon>Lamiales</taxon>
        <taxon>Oleaceae</taxon>
        <taxon>Oleeae</taxon>
        <taxon>Olea</taxon>
    </lineage>
</organism>
<dbReference type="GO" id="GO:0042752">
    <property type="term" value="P:regulation of circadian rhythm"/>
    <property type="evidence" value="ECO:0007669"/>
    <property type="project" value="InterPro"/>
</dbReference>